<evidence type="ECO:0000313" key="1">
    <source>
        <dbReference type="EMBL" id="AKF07025.1"/>
    </source>
</evidence>
<dbReference type="SUPFAM" id="SSF56059">
    <property type="entry name" value="Glutathione synthetase ATP-binding domain-like"/>
    <property type="match status" value="1"/>
</dbReference>
<evidence type="ECO:0000313" key="2">
    <source>
        <dbReference type="Proteomes" id="UP000034883"/>
    </source>
</evidence>
<protein>
    <submittedName>
        <fullName evidence="1">Uncharacterized protein</fullName>
    </submittedName>
</protein>
<reference evidence="1 2" key="1">
    <citation type="submission" date="2015-03" db="EMBL/GenBank/DDBJ databases">
        <title>Genome assembly of Sandaracinus amylolyticus DSM 53668.</title>
        <authorList>
            <person name="Sharma G."/>
            <person name="Subramanian S."/>
        </authorList>
    </citation>
    <scope>NUCLEOTIDE SEQUENCE [LARGE SCALE GENOMIC DNA]</scope>
    <source>
        <strain evidence="1 2">DSM 53668</strain>
    </source>
</reference>
<dbReference type="KEGG" id="samy:DB32_004174"/>
<name>A0A0F6W455_9BACT</name>
<sequence>MIALLFGPGPSVILGADMGAVPVSIGSLAGVRELASMRRDELVAMGEETADLARVVDLGVPFGAIWVIGLSDDAEGKTLAAVTAALALDLARPVVELGAFFRTHALASRCRRLWPATIALRRGDDVRARVHELFRVLESREMLVAIGGVTVAGARTEVGVRVTVRDEGASGVAASVDPRTGDPDVVAVWSERGAPALLDRKTMRPLSDAPSDLRADVVERAADLADRAQLALGRPVELAFGHLRGRLVVLGVRPLALAPCFTEAPYRRVALLTADEGPIAPLAIDALDRALRRADDDAPRVLRIYARAYRRVEARMPGAPAIDGASALARATQIASDLTRPVAAVRAFEESLEARLDEIDRAAADARTGVEMLAGLREHQRVVVDALSLLESARVATLTAVSVLEATCGTLPREAVHALAALRRTRARRRVDERLLRLARHLVDQLGEIPEAHRVPAALRRRWDEVKLELRDVRPIGVDVRPLPYGASDAALRSALIDALRTVTDAEETARREAVRRLLATARGRPLGRMREGIAGTLSMGLAQLADIKGRMGEALAIALLRLRASASNVGAHLVDHGMLDDPDDALYLGLGEIEEAVGGEPGAYASRVRLRREADLRWRALEAPRRLAARA</sequence>
<dbReference type="STRING" id="927083.DB32_004174"/>
<organism evidence="1 2">
    <name type="scientific">Sandaracinus amylolyticus</name>
    <dbReference type="NCBI Taxonomy" id="927083"/>
    <lineage>
        <taxon>Bacteria</taxon>
        <taxon>Pseudomonadati</taxon>
        <taxon>Myxococcota</taxon>
        <taxon>Polyangia</taxon>
        <taxon>Polyangiales</taxon>
        <taxon>Sandaracinaceae</taxon>
        <taxon>Sandaracinus</taxon>
    </lineage>
</organism>
<dbReference type="RefSeq" id="WP_053234333.1">
    <property type="nucleotide sequence ID" value="NZ_CP011125.1"/>
</dbReference>
<dbReference type="EMBL" id="CP011125">
    <property type="protein sequence ID" value="AKF07025.1"/>
    <property type="molecule type" value="Genomic_DNA"/>
</dbReference>
<dbReference type="Proteomes" id="UP000034883">
    <property type="component" value="Chromosome"/>
</dbReference>
<proteinExistence type="predicted"/>
<dbReference type="AlphaFoldDB" id="A0A0F6W455"/>
<keyword evidence="2" id="KW-1185">Reference proteome</keyword>
<gene>
    <name evidence="1" type="ORF">DB32_004174</name>
</gene>
<accession>A0A0F6W455</accession>